<dbReference type="CDD" id="cd00082">
    <property type="entry name" value="HisKA"/>
    <property type="match status" value="1"/>
</dbReference>
<sequence length="1317" mass="150006">MNTAIISPSLSHLHVKGFCQDSLGYMWIATARGLNRYNGYDYKQFFHNKEDDSSLDNDMIYSLFLDSQHRLWVGTSAGVNRYDFINDKFVRYKMPFAFIHTFYEDAEGYIWVGTSMGVGKVDQDKLSVEIFSNKLSGTVSTLLNDKIGKFWAGTDKGLAYYTQNSQWDIMPINGNRSVSCICMDPQGGFIIGTNTGIAFFDPYTNSFINSPQAISSNESLNTAYIHFIKEIEPLKYLIGTAANGLFLYDALRQTLEQNPVEYTEPLDSQQPMSCDVDNQGNVWIGSFDKGIGVYNTKHRFFNQDSKLSNTFKGIFTTRIIEDKYNNLWLGTRYKGLYRYAKDGDIKIYNSSNSRIFKDNNNLVEGLFIDSRDQLWIACADQIAACTFDKSGKLSVERIITQTGITGSASIAEDRNGNVWFGLSNGLFVVKGGEVDAHLDQVYTGNAPKVYLLSSGELIFSAYGKGVFRVNNNDLSITPLEMPSAGSTIIAQHCVDIFEDAQNRIWFGSYNEGTAYIKGKECRIFNMSDGLPCNDITCISADMEGNIWMSTAHGLSCVSPDFTIKNYFEYDGTLGDLYHEKSNLIGSDGKIYFTGNHGLTFFDPRMIMQNSTQAPIVIEDLKIHNESVRPGNKSSILDKNISFTDEIILNHKHSVITIDYSGIDFLTPQKLTYSFKLEGLDQQWNNVGNFRRATYSNLIPGNYTFVVTAVNSDGLTSVTPAKLKITVKPAPWATWWAWLIYIALFCGAIYLFMRLWTKIKLQKQSLEMKSYEREREQEVTEMKMTFFTNISHELRTPLTLISAPIQQLIGKIDHESTEGQLLQTVYNNCQRLYKLMDQLLDFRKMEDGVLALKVKQGNIIEELASIVDNYKSTASYKGISIQFLPHISDLEMWYDIDKIDKIMNNLLSNAMKHTSSNGRIWITTYEFAFFEVQEKYKRIYSHDDRYIEISVLDDGPGVPPDKLDEIFLRYRQIESPIGLRLDYAGTGIGLHYTKRLVEHHHGEIIAEIPSEGGMKFSFILPLDDVYTISDKIQNQRKPDYTTEDYVTLSDSIDKDTKASPNTHRYTVLIAEDNIDLMMYFRQMLGEKHNIIEALDGEQAWETMQTEYPDIVLSDVIMPRLSGYELCKRIKQHPVLSHIPVILLTAKTSMPEQLEGLSYGADAYICKPFNVNYLLLTIENRLKNRERLCMYYSTPQQELQADDMLTGLNTLDRQFMDKLTGLLDKELSNSNLNVDDIASEMAFSRTSFYRKLKGLTDMAPADFIRNYRLKRAAEMILEGSWILSEVSERTGFGNYTHFSVAFKKHFGVVPKNYKSSLSL</sequence>
<dbReference type="InterPro" id="IPR011123">
    <property type="entry name" value="Y_Y_Y"/>
</dbReference>
<keyword evidence="7" id="KW-0812">Transmembrane</keyword>
<organism evidence="11">
    <name type="scientific">uncultured Dysgonomonas sp</name>
    <dbReference type="NCBI Taxonomy" id="206096"/>
    <lineage>
        <taxon>Bacteria</taxon>
        <taxon>Pseudomonadati</taxon>
        <taxon>Bacteroidota</taxon>
        <taxon>Bacteroidia</taxon>
        <taxon>Bacteroidales</taxon>
        <taxon>Dysgonomonadaceae</taxon>
        <taxon>Dysgonomonas</taxon>
        <taxon>environmental samples</taxon>
    </lineage>
</organism>
<dbReference type="Gene3D" id="3.30.565.10">
    <property type="entry name" value="Histidine kinase-like ATPase, C-terminal domain"/>
    <property type="match status" value="1"/>
</dbReference>
<dbReference type="InterPro" id="IPR003594">
    <property type="entry name" value="HATPase_dom"/>
</dbReference>
<dbReference type="InterPro" id="IPR009057">
    <property type="entry name" value="Homeodomain-like_sf"/>
</dbReference>
<feature type="domain" description="Response regulatory" evidence="10">
    <location>
        <begin position="1065"/>
        <end position="1180"/>
    </location>
</feature>
<dbReference type="SUPFAM" id="SSF52172">
    <property type="entry name" value="CheY-like"/>
    <property type="match status" value="1"/>
</dbReference>
<evidence type="ECO:0000256" key="1">
    <source>
        <dbReference type="ARBA" id="ARBA00000085"/>
    </source>
</evidence>
<evidence type="ECO:0000256" key="3">
    <source>
        <dbReference type="ARBA" id="ARBA00022553"/>
    </source>
</evidence>
<dbReference type="GO" id="GO:0003700">
    <property type="term" value="F:DNA-binding transcription factor activity"/>
    <property type="evidence" value="ECO:0007669"/>
    <property type="project" value="InterPro"/>
</dbReference>
<evidence type="ECO:0000313" key="11">
    <source>
        <dbReference type="EMBL" id="SBW06800.1"/>
    </source>
</evidence>
<keyword evidence="5" id="KW-0804">Transcription</keyword>
<accession>A0A212K4Y2</accession>
<keyword evidence="4" id="KW-0805">Transcription regulation</keyword>
<evidence type="ECO:0000259" key="9">
    <source>
        <dbReference type="PROSITE" id="PS50109"/>
    </source>
</evidence>
<dbReference type="SUPFAM" id="SSF63829">
    <property type="entry name" value="Calcium-dependent phosphotriesterase"/>
    <property type="match status" value="3"/>
</dbReference>
<dbReference type="InterPro" id="IPR004358">
    <property type="entry name" value="Sig_transdc_His_kin-like_C"/>
</dbReference>
<dbReference type="GO" id="GO:0000155">
    <property type="term" value="F:phosphorelay sensor kinase activity"/>
    <property type="evidence" value="ECO:0007669"/>
    <property type="project" value="InterPro"/>
</dbReference>
<keyword evidence="3 6" id="KW-0597">Phosphoprotein</keyword>
<evidence type="ECO:0000256" key="5">
    <source>
        <dbReference type="ARBA" id="ARBA00023163"/>
    </source>
</evidence>
<evidence type="ECO:0000256" key="4">
    <source>
        <dbReference type="ARBA" id="ARBA00023015"/>
    </source>
</evidence>
<dbReference type="PROSITE" id="PS01124">
    <property type="entry name" value="HTH_ARAC_FAMILY_2"/>
    <property type="match status" value="1"/>
</dbReference>
<dbReference type="InterPro" id="IPR013783">
    <property type="entry name" value="Ig-like_fold"/>
</dbReference>
<dbReference type="InterPro" id="IPR036890">
    <property type="entry name" value="HATPase_C_sf"/>
</dbReference>
<comment type="catalytic activity">
    <reaction evidence="1">
        <text>ATP + protein L-histidine = ADP + protein N-phospho-L-histidine.</text>
        <dbReference type="EC" id="2.7.13.3"/>
    </reaction>
</comment>
<feature type="transmembrane region" description="Helical" evidence="7">
    <location>
        <begin position="734"/>
        <end position="752"/>
    </location>
</feature>
<dbReference type="SUPFAM" id="SSF47384">
    <property type="entry name" value="Homodimeric domain of signal transducing histidine kinase"/>
    <property type="match status" value="1"/>
</dbReference>
<dbReference type="InterPro" id="IPR036097">
    <property type="entry name" value="HisK_dim/P_sf"/>
</dbReference>
<dbReference type="SMART" id="SM00387">
    <property type="entry name" value="HATPase_c"/>
    <property type="match status" value="1"/>
</dbReference>
<dbReference type="Gene3D" id="2.60.40.10">
    <property type="entry name" value="Immunoglobulins"/>
    <property type="match status" value="1"/>
</dbReference>
<dbReference type="SUPFAM" id="SSF55874">
    <property type="entry name" value="ATPase domain of HSP90 chaperone/DNA topoisomerase II/histidine kinase"/>
    <property type="match status" value="1"/>
</dbReference>
<dbReference type="FunFam" id="2.60.40.10:FF:000791">
    <property type="entry name" value="Two-component system sensor histidine kinase/response regulator"/>
    <property type="match status" value="1"/>
</dbReference>
<feature type="modified residue" description="4-aspartylphosphate" evidence="6">
    <location>
        <position position="1113"/>
    </location>
</feature>
<dbReference type="InterPro" id="IPR003661">
    <property type="entry name" value="HisK_dim/P_dom"/>
</dbReference>
<protein>
    <recommendedName>
        <fullName evidence="2">histidine kinase</fullName>
        <ecNumber evidence="2">2.7.13.3</ecNumber>
    </recommendedName>
</protein>
<dbReference type="SUPFAM" id="SSF46689">
    <property type="entry name" value="Homeodomain-like"/>
    <property type="match status" value="1"/>
</dbReference>
<feature type="domain" description="Histidine kinase" evidence="9">
    <location>
        <begin position="788"/>
        <end position="1023"/>
    </location>
</feature>
<dbReference type="EMBL" id="FLUM01000003">
    <property type="protein sequence ID" value="SBW06800.1"/>
    <property type="molecule type" value="Genomic_DNA"/>
</dbReference>
<evidence type="ECO:0000256" key="7">
    <source>
        <dbReference type="SAM" id="Phobius"/>
    </source>
</evidence>
<dbReference type="InterPro" id="IPR011006">
    <property type="entry name" value="CheY-like_superfamily"/>
</dbReference>
<dbReference type="Pfam" id="PF07495">
    <property type="entry name" value="Y_Y_Y"/>
    <property type="match status" value="1"/>
</dbReference>
<keyword evidence="7" id="KW-0472">Membrane</keyword>
<feature type="domain" description="HTH araC/xylS-type" evidence="8">
    <location>
        <begin position="1215"/>
        <end position="1314"/>
    </location>
</feature>
<dbReference type="Gene3D" id="2.130.10.10">
    <property type="entry name" value="YVTN repeat-like/Quinoprotein amine dehydrogenase"/>
    <property type="match status" value="3"/>
</dbReference>
<dbReference type="InterPro" id="IPR018060">
    <property type="entry name" value="HTH_AraC"/>
</dbReference>
<dbReference type="EC" id="2.7.13.3" evidence="2"/>
<dbReference type="Pfam" id="PF12833">
    <property type="entry name" value="HTH_18"/>
    <property type="match status" value="1"/>
</dbReference>
<dbReference type="InterPro" id="IPR001789">
    <property type="entry name" value="Sig_transdc_resp-reg_receiver"/>
</dbReference>
<keyword evidence="7" id="KW-1133">Transmembrane helix</keyword>
<dbReference type="PROSITE" id="PS50109">
    <property type="entry name" value="HIS_KIN"/>
    <property type="match status" value="1"/>
</dbReference>
<dbReference type="Pfam" id="PF07494">
    <property type="entry name" value="Reg_prop"/>
    <property type="match status" value="3"/>
</dbReference>
<dbReference type="PRINTS" id="PR00344">
    <property type="entry name" value="BCTRLSENSOR"/>
</dbReference>
<dbReference type="Pfam" id="PF00512">
    <property type="entry name" value="HisKA"/>
    <property type="match status" value="1"/>
</dbReference>
<proteinExistence type="predicted"/>
<dbReference type="SMART" id="SM00448">
    <property type="entry name" value="REC"/>
    <property type="match status" value="1"/>
</dbReference>
<evidence type="ECO:0000256" key="2">
    <source>
        <dbReference type="ARBA" id="ARBA00012438"/>
    </source>
</evidence>
<dbReference type="InterPro" id="IPR011110">
    <property type="entry name" value="Reg_prop"/>
</dbReference>
<dbReference type="PANTHER" id="PTHR43547">
    <property type="entry name" value="TWO-COMPONENT HISTIDINE KINASE"/>
    <property type="match status" value="1"/>
</dbReference>
<evidence type="ECO:0000259" key="10">
    <source>
        <dbReference type="PROSITE" id="PS50110"/>
    </source>
</evidence>
<dbReference type="InterPro" id="IPR015943">
    <property type="entry name" value="WD40/YVTN_repeat-like_dom_sf"/>
</dbReference>
<gene>
    <name evidence="11" type="ORF">KL86DYS1_31478</name>
</gene>
<dbReference type="Gene3D" id="1.10.287.130">
    <property type="match status" value="1"/>
</dbReference>
<evidence type="ECO:0000256" key="6">
    <source>
        <dbReference type="PROSITE-ProRule" id="PRU00169"/>
    </source>
</evidence>
<reference evidence="11" key="1">
    <citation type="submission" date="2016-04" db="EMBL/GenBank/DDBJ databases">
        <authorList>
            <person name="Evans L.H."/>
            <person name="Alamgir A."/>
            <person name="Owens N."/>
            <person name="Weber N.D."/>
            <person name="Virtaneva K."/>
            <person name="Barbian K."/>
            <person name="Babar A."/>
            <person name="Rosenke K."/>
        </authorList>
    </citation>
    <scope>NUCLEOTIDE SEQUENCE</scope>
    <source>
        <strain evidence="11">86-1</strain>
    </source>
</reference>
<evidence type="ECO:0000259" key="8">
    <source>
        <dbReference type="PROSITE" id="PS01124"/>
    </source>
</evidence>
<dbReference type="SMART" id="SM00388">
    <property type="entry name" value="HisKA"/>
    <property type="match status" value="1"/>
</dbReference>
<dbReference type="InterPro" id="IPR005467">
    <property type="entry name" value="His_kinase_dom"/>
</dbReference>
<dbReference type="PROSITE" id="PS50110">
    <property type="entry name" value="RESPONSE_REGULATORY"/>
    <property type="match status" value="1"/>
</dbReference>
<dbReference type="Pfam" id="PF00072">
    <property type="entry name" value="Response_reg"/>
    <property type="match status" value="1"/>
</dbReference>
<dbReference type="FunFam" id="1.10.287.130:FF:000034">
    <property type="entry name" value="Two-component system sensor histidine kinase/response regulator"/>
    <property type="match status" value="1"/>
</dbReference>
<dbReference type="Gene3D" id="3.40.50.2300">
    <property type="match status" value="1"/>
</dbReference>
<dbReference type="GO" id="GO:0043565">
    <property type="term" value="F:sequence-specific DNA binding"/>
    <property type="evidence" value="ECO:0007669"/>
    <property type="project" value="InterPro"/>
</dbReference>
<dbReference type="SMART" id="SM00342">
    <property type="entry name" value="HTH_ARAC"/>
    <property type="match status" value="1"/>
</dbReference>
<dbReference type="CDD" id="cd17574">
    <property type="entry name" value="REC_OmpR"/>
    <property type="match status" value="1"/>
</dbReference>
<dbReference type="PANTHER" id="PTHR43547:SF2">
    <property type="entry name" value="HYBRID SIGNAL TRANSDUCTION HISTIDINE KINASE C"/>
    <property type="match status" value="1"/>
</dbReference>
<dbReference type="Gene3D" id="1.10.10.60">
    <property type="entry name" value="Homeodomain-like"/>
    <property type="match status" value="1"/>
</dbReference>
<dbReference type="RefSeq" id="WP_296944316.1">
    <property type="nucleotide sequence ID" value="NZ_LT599032.1"/>
</dbReference>
<name>A0A212K4Y2_9BACT</name>
<dbReference type="Pfam" id="PF02518">
    <property type="entry name" value="HATPase_c"/>
    <property type="match status" value="1"/>
</dbReference>